<evidence type="ECO:0000313" key="2">
    <source>
        <dbReference type="EMBL" id="SCL25400.1"/>
    </source>
</evidence>
<sequence>MSLQAAVAGSKIPLSPSDRRLIQFLVENPRDAVFMPAAEVARQCGVHESTVVRLARKLGFDSYYALREASREDVPTLARTPSRVEALQDGRSHTLESITRLESEALLRIPQFISQTALDDAAAALLGARQVLLAGNHYAAELIAFLERRLRRLGFTTVAVRGPGQDVAEKVMSLAPDDVVIAFALRTVPTLLPPLVRHADSVDVKSIVVTDLVGTRLQPAPTHLLAAPRAAEESARPRPFPVSRTLSVPMTICYALQQSLLNQAPDRFSQTLERLDQAYLDFDVEGGTGRGTPR</sequence>
<dbReference type="AlphaFoldDB" id="A0A1C6S7F7"/>
<dbReference type="InterPro" id="IPR046348">
    <property type="entry name" value="SIS_dom_sf"/>
</dbReference>
<keyword evidence="2" id="KW-0238">DNA-binding</keyword>
<dbReference type="Pfam" id="PF01418">
    <property type="entry name" value="HTH_6"/>
    <property type="match status" value="1"/>
</dbReference>
<dbReference type="PROSITE" id="PS51071">
    <property type="entry name" value="HTH_RPIR"/>
    <property type="match status" value="1"/>
</dbReference>
<dbReference type="GO" id="GO:0097367">
    <property type="term" value="F:carbohydrate derivative binding"/>
    <property type="evidence" value="ECO:0007669"/>
    <property type="project" value="InterPro"/>
</dbReference>
<dbReference type="EMBL" id="FMHW01000002">
    <property type="protein sequence ID" value="SCL25400.1"/>
    <property type="molecule type" value="Genomic_DNA"/>
</dbReference>
<dbReference type="Gene3D" id="3.40.50.10490">
    <property type="entry name" value="Glucose-6-phosphate isomerase like protein, domain 1"/>
    <property type="match status" value="1"/>
</dbReference>
<dbReference type="PANTHER" id="PTHR30514:SF18">
    <property type="entry name" value="RPIR-FAMILY TRANSCRIPTIONAL REGULATOR"/>
    <property type="match status" value="1"/>
</dbReference>
<organism evidence="2 3">
    <name type="scientific">Micromonospora pallida</name>
    <dbReference type="NCBI Taxonomy" id="145854"/>
    <lineage>
        <taxon>Bacteria</taxon>
        <taxon>Bacillati</taxon>
        <taxon>Actinomycetota</taxon>
        <taxon>Actinomycetes</taxon>
        <taxon>Micromonosporales</taxon>
        <taxon>Micromonosporaceae</taxon>
        <taxon>Micromonospora</taxon>
    </lineage>
</organism>
<dbReference type="InterPro" id="IPR047640">
    <property type="entry name" value="RpiR-like"/>
</dbReference>
<dbReference type="OrthoDB" id="3848503at2"/>
<dbReference type="GO" id="GO:0003677">
    <property type="term" value="F:DNA binding"/>
    <property type="evidence" value="ECO:0007669"/>
    <property type="project" value="UniProtKB-KW"/>
</dbReference>
<evidence type="ECO:0000313" key="3">
    <source>
        <dbReference type="Proteomes" id="UP000198959"/>
    </source>
</evidence>
<accession>A0A1C6S7F7</accession>
<dbReference type="GO" id="GO:1901135">
    <property type="term" value="P:carbohydrate derivative metabolic process"/>
    <property type="evidence" value="ECO:0007669"/>
    <property type="project" value="InterPro"/>
</dbReference>
<dbReference type="SUPFAM" id="SSF46689">
    <property type="entry name" value="Homeodomain-like"/>
    <property type="match status" value="1"/>
</dbReference>
<dbReference type="Proteomes" id="UP000198959">
    <property type="component" value="Unassembled WGS sequence"/>
</dbReference>
<proteinExistence type="predicted"/>
<feature type="domain" description="HTH rpiR-type" evidence="1">
    <location>
        <begin position="1"/>
        <end position="77"/>
    </location>
</feature>
<name>A0A1C6S7F7_9ACTN</name>
<dbReference type="SUPFAM" id="SSF53697">
    <property type="entry name" value="SIS domain"/>
    <property type="match status" value="1"/>
</dbReference>
<reference evidence="3" key="1">
    <citation type="submission" date="2016-06" db="EMBL/GenBank/DDBJ databases">
        <authorList>
            <person name="Varghese N."/>
            <person name="Submissions Spin"/>
        </authorList>
    </citation>
    <scope>NUCLEOTIDE SEQUENCE [LARGE SCALE GENOMIC DNA]</scope>
    <source>
        <strain evidence="3">DSM 43817</strain>
    </source>
</reference>
<dbReference type="PANTHER" id="PTHR30514">
    <property type="entry name" value="GLUCOKINASE"/>
    <property type="match status" value="1"/>
</dbReference>
<dbReference type="RefSeq" id="WP_091642031.1">
    <property type="nucleotide sequence ID" value="NZ_FMHW01000002.1"/>
</dbReference>
<dbReference type="STRING" id="145854.GA0074692_1954"/>
<dbReference type="GO" id="GO:0003700">
    <property type="term" value="F:DNA-binding transcription factor activity"/>
    <property type="evidence" value="ECO:0007669"/>
    <property type="project" value="InterPro"/>
</dbReference>
<gene>
    <name evidence="2" type="ORF">GA0074692_1954</name>
</gene>
<dbReference type="InterPro" id="IPR009057">
    <property type="entry name" value="Homeodomain-like_sf"/>
</dbReference>
<dbReference type="InterPro" id="IPR036388">
    <property type="entry name" value="WH-like_DNA-bd_sf"/>
</dbReference>
<dbReference type="InterPro" id="IPR000281">
    <property type="entry name" value="HTH_RpiR"/>
</dbReference>
<keyword evidence="3" id="KW-1185">Reference proteome</keyword>
<protein>
    <submittedName>
        <fullName evidence="2">DNA-binding transcriptional regulator, MurR/RpiR family, contains HTH and SIS domains</fullName>
    </submittedName>
</protein>
<evidence type="ECO:0000259" key="1">
    <source>
        <dbReference type="PROSITE" id="PS51071"/>
    </source>
</evidence>
<dbReference type="Gene3D" id="1.10.10.10">
    <property type="entry name" value="Winged helix-like DNA-binding domain superfamily/Winged helix DNA-binding domain"/>
    <property type="match status" value="1"/>
</dbReference>